<feature type="transmembrane region" description="Helical" evidence="7">
    <location>
        <begin position="111"/>
        <end position="132"/>
    </location>
</feature>
<dbReference type="PANTHER" id="PTHR30193:SF37">
    <property type="entry name" value="INNER MEMBRANE ABC TRANSPORTER PERMEASE PROTEIN YCJO"/>
    <property type="match status" value="1"/>
</dbReference>
<dbReference type="AlphaFoldDB" id="A0A537JNF8"/>
<feature type="transmembrane region" description="Helical" evidence="7">
    <location>
        <begin position="269"/>
        <end position="289"/>
    </location>
</feature>
<evidence type="ECO:0000256" key="2">
    <source>
        <dbReference type="ARBA" id="ARBA00022448"/>
    </source>
</evidence>
<dbReference type="Pfam" id="PF00528">
    <property type="entry name" value="BPD_transp_1"/>
    <property type="match status" value="1"/>
</dbReference>
<name>A0A537JNF8_9BACT</name>
<keyword evidence="6 7" id="KW-0472">Membrane</keyword>
<evidence type="ECO:0000313" key="10">
    <source>
        <dbReference type="EMBL" id="TMI85000.1"/>
    </source>
</evidence>
<dbReference type="Gene3D" id="1.10.3720.10">
    <property type="entry name" value="MetI-like"/>
    <property type="match status" value="1"/>
</dbReference>
<protein>
    <submittedName>
        <fullName evidence="10">Sugar ABC transporter permease</fullName>
    </submittedName>
</protein>
<feature type="transmembrane region" description="Helical" evidence="7">
    <location>
        <begin position="144"/>
        <end position="164"/>
    </location>
</feature>
<organism evidence="10 11">
    <name type="scientific">Candidatus Segetimicrobium genomatis</name>
    <dbReference type="NCBI Taxonomy" id="2569760"/>
    <lineage>
        <taxon>Bacteria</taxon>
        <taxon>Bacillati</taxon>
        <taxon>Candidatus Sysuimicrobiota</taxon>
        <taxon>Candidatus Sysuimicrobiia</taxon>
        <taxon>Candidatus Sysuimicrobiales</taxon>
        <taxon>Candidatus Segetimicrobiaceae</taxon>
        <taxon>Candidatus Segetimicrobium</taxon>
    </lineage>
</organism>
<feature type="transmembrane region" description="Helical" evidence="7">
    <location>
        <begin position="238"/>
        <end position="263"/>
    </location>
</feature>
<feature type="transmembrane region" description="Helical" evidence="7">
    <location>
        <begin position="46"/>
        <end position="69"/>
    </location>
</feature>
<comment type="caution">
    <text evidence="10">The sequence shown here is derived from an EMBL/GenBank/DDBJ whole genome shotgun (WGS) entry which is preliminary data.</text>
</comment>
<evidence type="ECO:0000256" key="7">
    <source>
        <dbReference type="RuleBase" id="RU363032"/>
    </source>
</evidence>
<dbReference type="InterPro" id="IPR051393">
    <property type="entry name" value="ABC_transporter_permease"/>
</dbReference>
<dbReference type="SUPFAM" id="SSF161098">
    <property type="entry name" value="MetI-like"/>
    <property type="match status" value="1"/>
</dbReference>
<dbReference type="InterPro" id="IPR000515">
    <property type="entry name" value="MetI-like"/>
</dbReference>
<dbReference type="EMBL" id="VBAO01000008">
    <property type="protein sequence ID" value="TMI85000.1"/>
    <property type="molecule type" value="Genomic_DNA"/>
</dbReference>
<dbReference type="CDD" id="cd06261">
    <property type="entry name" value="TM_PBP2"/>
    <property type="match status" value="1"/>
</dbReference>
<evidence type="ECO:0000256" key="3">
    <source>
        <dbReference type="ARBA" id="ARBA00022475"/>
    </source>
</evidence>
<dbReference type="PROSITE" id="PS50928">
    <property type="entry name" value="ABC_TM1"/>
    <property type="match status" value="1"/>
</dbReference>
<evidence type="ECO:0000259" key="9">
    <source>
        <dbReference type="PROSITE" id="PS50928"/>
    </source>
</evidence>
<dbReference type="GO" id="GO:0005886">
    <property type="term" value="C:plasma membrane"/>
    <property type="evidence" value="ECO:0007669"/>
    <property type="project" value="UniProtKB-SubCell"/>
</dbReference>
<dbReference type="Proteomes" id="UP000320048">
    <property type="component" value="Unassembled WGS sequence"/>
</dbReference>
<evidence type="ECO:0000256" key="5">
    <source>
        <dbReference type="ARBA" id="ARBA00022989"/>
    </source>
</evidence>
<keyword evidence="3" id="KW-1003">Cell membrane</keyword>
<keyword evidence="4 7" id="KW-0812">Transmembrane</keyword>
<reference evidence="10 11" key="1">
    <citation type="journal article" date="2019" name="Nat. Microbiol.">
        <title>Mediterranean grassland soil C-N compound turnover is dependent on rainfall and depth, and is mediated by genomically divergent microorganisms.</title>
        <authorList>
            <person name="Diamond S."/>
            <person name="Andeer P.F."/>
            <person name="Li Z."/>
            <person name="Crits-Christoph A."/>
            <person name="Burstein D."/>
            <person name="Anantharaman K."/>
            <person name="Lane K.R."/>
            <person name="Thomas B.C."/>
            <person name="Pan C."/>
            <person name="Northen T.R."/>
            <person name="Banfield J.F."/>
        </authorList>
    </citation>
    <scope>NUCLEOTIDE SEQUENCE [LARGE SCALE GENOMIC DNA]</scope>
    <source>
        <strain evidence="10">NP_7</strain>
    </source>
</reference>
<evidence type="ECO:0000256" key="4">
    <source>
        <dbReference type="ARBA" id="ARBA00022692"/>
    </source>
</evidence>
<dbReference type="GO" id="GO:0055085">
    <property type="term" value="P:transmembrane transport"/>
    <property type="evidence" value="ECO:0007669"/>
    <property type="project" value="InterPro"/>
</dbReference>
<feature type="transmembrane region" description="Helical" evidence="7">
    <location>
        <begin position="192"/>
        <end position="217"/>
    </location>
</feature>
<evidence type="ECO:0000256" key="6">
    <source>
        <dbReference type="ARBA" id="ARBA00023136"/>
    </source>
</evidence>
<comment type="similarity">
    <text evidence="7">Belongs to the binding-protein-dependent transport system permease family.</text>
</comment>
<keyword evidence="2 7" id="KW-0813">Transport</keyword>
<sequence>MDRRRRAGHRALPGPRGRRHHVQRYAPPHTPPGRRVRRGGAGLRDLAGALAYLAPSLVVFAVFVFYPLVKNAQLSLYETSPLGDLRVFVGAGQYAQLLRDPAFLNSLRVSFLFALYTVPAGIVLGLPLALLANRRIRGITAYRTAYSFTIAVSIAAAALIWEWLLDPNVGVLNYLLGLVHVPKVGWLTDPRWALPAVAATTVWKDLGFNVVVLLAGLQGVPDELVEAARIDGAGPRAVFCHVVIPAISPALFFLAVAATIGVLQSFGQVNILTQGGPVGATNVIVYSIYRNAFFNFRFGLAAAQAMLLFMLVLVLTGLQFTVFERWVTYQ</sequence>
<evidence type="ECO:0000256" key="1">
    <source>
        <dbReference type="ARBA" id="ARBA00004651"/>
    </source>
</evidence>
<comment type="subcellular location">
    <subcellularLocation>
        <location evidence="1 7">Cell membrane</location>
        <topology evidence="1 7">Multi-pass membrane protein</topology>
    </subcellularLocation>
</comment>
<proteinExistence type="inferred from homology"/>
<keyword evidence="5 7" id="KW-1133">Transmembrane helix</keyword>
<accession>A0A537JNF8</accession>
<evidence type="ECO:0000313" key="11">
    <source>
        <dbReference type="Proteomes" id="UP000320048"/>
    </source>
</evidence>
<evidence type="ECO:0000256" key="8">
    <source>
        <dbReference type="SAM" id="MobiDB-lite"/>
    </source>
</evidence>
<feature type="domain" description="ABC transmembrane type-1" evidence="9">
    <location>
        <begin position="107"/>
        <end position="319"/>
    </location>
</feature>
<feature type="region of interest" description="Disordered" evidence="8">
    <location>
        <begin position="1"/>
        <end position="38"/>
    </location>
</feature>
<gene>
    <name evidence="10" type="ORF">E6H04_00280</name>
</gene>
<dbReference type="InterPro" id="IPR035906">
    <property type="entry name" value="MetI-like_sf"/>
</dbReference>
<dbReference type="PANTHER" id="PTHR30193">
    <property type="entry name" value="ABC TRANSPORTER PERMEASE PROTEIN"/>
    <property type="match status" value="1"/>
</dbReference>
<feature type="transmembrane region" description="Helical" evidence="7">
    <location>
        <begin position="301"/>
        <end position="323"/>
    </location>
</feature>